<evidence type="ECO:0000256" key="1">
    <source>
        <dbReference type="ARBA" id="ARBA00006739"/>
    </source>
</evidence>
<evidence type="ECO:0000313" key="5">
    <source>
        <dbReference type="EMBL" id="SZD72524.1"/>
    </source>
</evidence>
<comment type="similarity">
    <text evidence="1">Belongs to the glycosyltransferase 2 family.</text>
</comment>
<dbReference type="PANTHER" id="PTHR43179">
    <property type="entry name" value="RHAMNOSYLTRANSFERASE WBBL"/>
    <property type="match status" value="1"/>
</dbReference>
<organism evidence="5 6">
    <name type="scientific">Candidatus Ornithobacterium hominis</name>
    <dbReference type="NCBI Taxonomy" id="2497989"/>
    <lineage>
        <taxon>Bacteria</taxon>
        <taxon>Pseudomonadati</taxon>
        <taxon>Bacteroidota</taxon>
        <taxon>Flavobacteriia</taxon>
        <taxon>Flavobacteriales</taxon>
        <taxon>Weeksellaceae</taxon>
        <taxon>Ornithobacterium</taxon>
    </lineage>
</organism>
<dbReference type="EMBL" id="UNSC01000003">
    <property type="protein sequence ID" value="SZD72524.1"/>
    <property type="molecule type" value="Genomic_DNA"/>
</dbReference>
<dbReference type="InterPro" id="IPR001173">
    <property type="entry name" value="Glyco_trans_2-like"/>
</dbReference>
<keyword evidence="3 5" id="KW-0808">Transferase</keyword>
<dbReference type="InterPro" id="IPR029044">
    <property type="entry name" value="Nucleotide-diphossugar_trans"/>
</dbReference>
<dbReference type="AlphaFoldDB" id="A0A383TY54"/>
<keyword evidence="6" id="KW-1185">Reference proteome</keyword>
<dbReference type="PANTHER" id="PTHR43179:SF12">
    <property type="entry name" value="GALACTOFURANOSYLTRANSFERASE GLFT2"/>
    <property type="match status" value="1"/>
</dbReference>
<dbReference type="Pfam" id="PF00535">
    <property type="entry name" value="Glycos_transf_2"/>
    <property type="match status" value="1"/>
</dbReference>
<accession>A0A383TY54</accession>
<evidence type="ECO:0000256" key="3">
    <source>
        <dbReference type="ARBA" id="ARBA00022679"/>
    </source>
</evidence>
<name>A0A383TY54_9FLAO</name>
<dbReference type="CDD" id="cd04186">
    <property type="entry name" value="GT_2_like_c"/>
    <property type="match status" value="1"/>
</dbReference>
<sequence length="346" mass="40073">MALVSPPLETSKRKRFLKTAIVILNWNSQQWLKKFLPSVIENSPDYDIYVIDNASTQNDVKFIQTNFPEIKLIENDENLGYAGGYNEGLKKIKADIFCLLNSDVEVTPNWIAPIEKLFEENENLAAVQPKILDFYQQDFFEYAGAGGGLVDNFGYPFCRGRVFWTLEKDHGQYDDTQAVFWASGACMFVRAKDFFEFGGFDGDFFAHMEEIDLCWRFHNAGKAVFYCGESTVYHVGGGTLNKNSPQKTFLNFRNSLCMLVKNLPKRMLLPVLLSRLILDGITALVFWRYEGFSHLSAIFRAHLSFYSLLFKMIKKRKINVHTYGSKCFVPFQYFILKRKKYHQLRD</sequence>
<proteinExistence type="inferred from homology"/>
<protein>
    <submittedName>
        <fullName evidence="5">dTDP-Rha:alpha-D-GlcNAc-pyrophosphate polyprenol, alpha-3-L-rhamnosyltransferase</fullName>
        <ecNumber evidence="5">2.4.-.-</ecNumber>
    </submittedName>
</protein>
<dbReference type="Proteomes" id="UP000262142">
    <property type="component" value="Unassembled WGS sequence"/>
</dbReference>
<gene>
    <name evidence="5" type="primary">wbbL</name>
    <name evidence="5" type="ORF">SAMEA104719789_00973</name>
</gene>
<evidence type="ECO:0000256" key="2">
    <source>
        <dbReference type="ARBA" id="ARBA00022676"/>
    </source>
</evidence>
<evidence type="ECO:0000313" key="6">
    <source>
        <dbReference type="Proteomes" id="UP000262142"/>
    </source>
</evidence>
<dbReference type="SUPFAM" id="SSF53448">
    <property type="entry name" value="Nucleotide-diphospho-sugar transferases"/>
    <property type="match status" value="1"/>
</dbReference>
<feature type="domain" description="Glycosyltransferase 2-like" evidence="4">
    <location>
        <begin position="21"/>
        <end position="133"/>
    </location>
</feature>
<evidence type="ECO:0000259" key="4">
    <source>
        <dbReference type="Pfam" id="PF00535"/>
    </source>
</evidence>
<keyword evidence="2 5" id="KW-0328">Glycosyltransferase</keyword>
<dbReference type="GO" id="GO:0016757">
    <property type="term" value="F:glycosyltransferase activity"/>
    <property type="evidence" value="ECO:0007669"/>
    <property type="project" value="UniProtKB-KW"/>
</dbReference>
<dbReference type="EC" id="2.4.-.-" evidence="5"/>
<reference evidence="5 6" key="1">
    <citation type="submission" date="2018-09" db="EMBL/GenBank/DDBJ databases">
        <authorList>
            <consortium name="Pathogen Informatics"/>
        </authorList>
    </citation>
    <scope>NUCLEOTIDE SEQUENCE [LARGE SCALE GENOMIC DNA]</scope>
    <source>
        <strain evidence="5 6">OH-22767</strain>
    </source>
</reference>
<dbReference type="Gene3D" id="3.90.550.10">
    <property type="entry name" value="Spore Coat Polysaccharide Biosynthesis Protein SpsA, Chain A"/>
    <property type="match status" value="1"/>
</dbReference>